<dbReference type="PROSITE" id="PS51462">
    <property type="entry name" value="NUDIX"/>
    <property type="match status" value="1"/>
</dbReference>
<feature type="domain" description="Nudix hydrolase" evidence="2">
    <location>
        <begin position="274"/>
        <end position="407"/>
    </location>
</feature>
<dbReference type="GO" id="GO:0016791">
    <property type="term" value="F:phosphatase activity"/>
    <property type="evidence" value="ECO:0007669"/>
    <property type="project" value="TreeGrafter"/>
</dbReference>
<dbReference type="GO" id="GO:0005737">
    <property type="term" value="C:cytoplasm"/>
    <property type="evidence" value="ECO:0007669"/>
    <property type="project" value="TreeGrafter"/>
</dbReference>
<accession>A0A165XZ53</accession>
<organism evidence="3 4">
    <name type="scientific">Aeribacillus pallidus</name>
    <dbReference type="NCBI Taxonomy" id="33936"/>
    <lineage>
        <taxon>Bacteria</taxon>
        <taxon>Bacillati</taxon>
        <taxon>Bacillota</taxon>
        <taxon>Bacilli</taxon>
        <taxon>Bacillales</taxon>
        <taxon>Bacillaceae</taxon>
        <taxon>Aeribacillus</taxon>
    </lineage>
</organism>
<dbReference type="PANTHER" id="PTHR19288">
    <property type="entry name" value="4-NITROPHENYLPHOSPHATASE-RELATED"/>
    <property type="match status" value="1"/>
</dbReference>
<dbReference type="InterPro" id="IPR015797">
    <property type="entry name" value="NUDIX_hydrolase-like_dom_sf"/>
</dbReference>
<dbReference type="PROSITE" id="PS00893">
    <property type="entry name" value="NUDIX_BOX"/>
    <property type="match status" value="1"/>
</dbReference>
<dbReference type="RefSeq" id="WP_063387804.1">
    <property type="nucleotide sequence ID" value="NZ_LVHY01000128.1"/>
</dbReference>
<evidence type="ECO:0000313" key="4">
    <source>
        <dbReference type="Proteomes" id="UP000076476"/>
    </source>
</evidence>
<sequence length="414" mass="46151">MIIDEFDVFLFDLDGVIYIGENPLPGAVESLRRLRQEKKMIRFLTNDPCTTREKIAGRLKRMGITASPEEIITSAWLTAQYLRKQNIRSAYVLGDDHLKHECSQAGVMVVKGEEEAEAVVVGWSGNVSLYDIQEAVKQIHNGAKFIATNADMSFPTSKGPLPATGAVAEMIRASTGKKPYIVGKPNPFMFQKAIESISSKAKVVMIGDNPLTDILGAHQAGIQAILISNGKNAPFPSPGDYRNPDAVIGNLQSLFDDRVKIKQWNTRDFAWPERIEAGVAGIIFNEQQQVLLLKRSDNGLWGIPSGHVEPGEKVEEAIIREIYEETGLEVEVTRLIGIYSDPDSQIFLYPNGEISHFITTCFECKIIGGTLRQKTDETLDARFFAPNDLPENLLTMHPRWLQDALEKEHAPYIR</sequence>
<dbReference type="STRING" id="33936.AZI98_08235"/>
<dbReference type="Gene3D" id="3.40.50.1000">
    <property type="entry name" value="HAD superfamily/HAD-like"/>
    <property type="match status" value="2"/>
</dbReference>
<dbReference type="Proteomes" id="UP000076476">
    <property type="component" value="Unassembled WGS sequence"/>
</dbReference>
<dbReference type="Gene3D" id="3.90.79.10">
    <property type="entry name" value="Nucleoside Triphosphate Pyrophosphohydrolase"/>
    <property type="match status" value="1"/>
</dbReference>
<reference evidence="3 4" key="1">
    <citation type="submission" date="2016-04" db="EMBL/GenBank/DDBJ databases">
        <title>Draft genome sequence of Aeribacillus pallidus 8m3 from petroleum reservoir.</title>
        <authorList>
            <person name="Poltaraus A.B."/>
            <person name="Nazina T.N."/>
            <person name="Tourova T.P."/>
            <person name="Malakho S.M."/>
            <person name="Korshunova A.V."/>
            <person name="Sokolova D.S."/>
        </authorList>
    </citation>
    <scope>NUCLEOTIDE SEQUENCE [LARGE SCALE GENOMIC DNA]</scope>
    <source>
        <strain evidence="3 4">8m3</strain>
    </source>
</reference>
<dbReference type="Pfam" id="PF13242">
    <property type="entry name" value="Hydrolase_like"/>
    <property type="match status" value="1"/>
</dbReference>
<evidence type="ECO:0000259" key="2">
    <source>
        <dbReference type="PROSITE" id="PS51462"/>
    </source>
</evidence>
<keyword evidence="1" id="KW-0378">Hydrolase</keyword>
<name>A0A161W0Y7_9BACI</name>
<dbReference type="SUPFAM" id="SSF55811">
    <property type="entry name" value="Nudix"/>
    <property type="match status" value="1"/>
</dbReference>
<dbReference type="CDD" id="cd04677">
    <property type="entry name" value="NUDIX_Hydrolase"/>
    <property type="match status" value="1"/>
</dbReference>
<dbReference type="NCBIfam" id="TIGR01459">
    <property type="entry name" value="HAD-SF-IIA-hyp4"/>
    <property type="match status" value="1"/>
</dbReference>
<evidence type="ECO:0000313" key="3">
    <source>
        <dbReference type="EMBL" id="KZN96553.1"/>
    </source>
</evidence>
<dbReference type="PRINTS" id="PR00502">
    <property type="entry name" value="NUDIXFAMILY"/>
</dbReference>
<dbReference type="AlphaFoldDB" id="A0A161W0Y7"/>
<dbReference type="NCBIfam" id="TIGR01460">
    <property type="entry name" value="HAD-SF-IIA"/>
    <property type="match status" value="1"/>
</dbReference>
<accession>A0A161W0Y7</accession>
<dbReference type="PANTHER" id="PTHR19288:SF46">
    <property type="entry name" value="HALOACID DEHALOGENASE-LIKE HYDROLASE DOMAIN-CONTAINING PROTEIN 2"/>
    <property type="match status" value="1"/>
</dbReference>
<comment type="caution">
    <text evidence="3">The sequence shown here is derived from an EMBL/GenBank/DDBJ whole genome shotgun (WGS) entry which is preliminary data.</text>
</comment>
<dbReference type="InterPro" id="IPR006439">
    <property type="entry name" value="HAD-SF_hydro_IA"/>
</dbReference>
<dbReference type="Pfam" id="PF00293">
    <property type="entry name" value="NUDIX"/>
    <property type="match status" value="1"/>
</dbReference>
<protein>
    <recommendedName>
        <fullName evidence="2">Nudix hydrolase domain-containing protein</fullName>
    </recommendedName>
</protein>
<keyword evidence="4" id="KW-1185">Reference proteome</keyword>
<dbReference type="NCBIfam" id="TIGR01549">
    <property type="entry name" value="HAD-SF-IA-v1"/>
    <property type="match status" value="1"/>
</dbReference>
<dbReference type="OrthoDB" id="9787476at2"/>
<proteinExistence type="predicted"/>
<dbReference type="Pfam" id="PF13344">
    <property type="entry name" value="Hydrolase_6"/>
    <property type="match status" value="1"/>
</dbReference>
<dbReference type="EMBL" id="LWBR01000020">
    <property type="protein sequence ID" value="KZN96553.1"/>
    <property type="molecule type" value="Genomic_DNA"/>
</dbReference>
<dbReference type="InterPro" id="IPR006357">
    <property type="entry name" value="HAD-SF_hydro_IIA"/>
</dbReference>
<gene>
    <name evidence="3" type="ORF">AZI98_08235</name>
</gene>
<evidence type="ECO:0000256" key="1">
    <source>
        <dbReference type="ARBA" id="ARBA00022801"/>
    </source>
</evidence>
<dbReference type="SUPFAM" id="SSF56784">
    <property type="entry name" value="HAD-like"/>
    <property type="match status" value="1"/>
</dbReference>
<dbReference type="InterPro" id="IPR023214">
    <property type="entry name" value="HAD_sf"/>
</dbReference>
<dbReference type="InterPro" id="IPR006356">
    <property type="entry name" value="HAD-SF_hydro_IIA_hyp3"/>
</dbReference>
<dbReference type="InterPro" id="IPR000086">
    <property type="entry name" value="NUDIX_hydrolase_dom"/>
</dbReference>
<dbReference type="InterPro" id="IPR020476">
    <property type="entry name" value="Nudix_hydrolase"/>
</dbReference>
<dbReference type="InterPro" id="IPR020084">
    <property type="entry name" value="NUDIX_hydrolase_CS"/>
</dbReference>
<dbReference type="InterPro" id="IPR036412">
    <property type="entry name" value="HAD-like_sf"/>
</dbReference>